<feature type="transmembrane region" description="Helical" evidence="7">
    <location>
        <begin position="368"/>
        <end position="389"/>
    </location>
</feature>
<reference evidence="10" key="1">
    <citation type="journal article" date="2005" name="Nature">
        <title>Sequencing of Aspergillus nidulans and comparative analysis with A. fumigatus and A. oryzae.</title>
        <authorList>
            <person name="Galagan J.E."/>
            <person name="Calvo S.E."/>
            <person name="Cuomo C."/>
            <person name="Ma L.J."/>
            <person name="Wortman J.R."/>
            <person name="Batzoglou S."/>
            <person name="Lee S.I."/>
            <person name="Basturkmen M."/>
            <person name="Spevak C.C."/>
            <person name="Clutterbuck J."/>
            <person name="Kapitonov V."/>
            <person name="Jurka J."/>
            <person name="Scazzocchio C."/>
            <person name="Farman M."/>
            <person name="Butler J."/>
            <person name="Purcell S."/>
            <person name="Harris S."/>
            <person name="Braus G.H."/>
            <person name="Draht O."/>
            <person name="Busch S."/>
            <person name="D'Enfert C."/>
            <person name="Bouchier C."/>
            <person name="Goldman G.H."/>
            <person name="Bell-Pedersen D."/>
            <person name="Griffiths-Jones S."/>
            <person name="Doonan J.H."/>
            <person name="Yu J."/>
            <person name="Vienken K."/>
            <person name="Pain A."/>
            <person name="Freitag M."/>
            <person name="Selker E.U."/>
            <person name="Archer D.B."/>
            <person name="Penalva M.A."/>
            <person name="Oakley B.R."/>
            <person name="Momany M."/>
            <person name="Tanaka T."/>
            <person name="Kumagai T."/>
            <person name="Asai K."/>
            <person name="Machida M."/>
            <person name="Nierman W.C."/>
            <person name="Denning D.W."/>
            <person name="Caddick M."/>
            <person name="Hynes M."/>
            <person name="Paoletti M."/>
            <person name="Fischer R."/>
            <person name="Miller B."/>
            <person name="Dyer P."/>
            <person name="Sachs M.S."/>
            <person name="Osmani S.A."/>
            <person name="Birren B.W."/>
        </authorList>
    </citation>
    <scope>NUCLEOTIDE SEQUENCE [LARGE SCALE GENOMIC DNA]</scope>
    <source>
        <strain evidence="10">FGSC A4 / ATCC 38163 / CBS 112.46 / NRRL 194 / M139</strain>
    </source>
</reference>
<reference evidence="10" key="2">
    <citation type="journal article" date="2009" name="Fungal Genet. Biol.">
        <title>The 2008 update of the Aspergillus nidulans genome annotation: a community effort.</title>
        <authorList>
            <person name="Wortman J.R."/>
            <person name="Gilsenan J.M."/>
            <person name="Joardar V."/>
            <person name="Deegan J."/>
            <person name="Clutterbuck J."/>
            <person name="Andersen M.R."/>
            <person name="Archer D."/>
            <person name="Bencina M."/>
            <person name="Braus G."/>
            <person name="Coutinho P."/>
            <person name="von Dohren H."/>
            <person name="Doonan J."/>
            <person name="Driessen A.J."/>
            <person name="Durek P."/>
            <person name="Espeso E."/>
            <person name="Fekete E."/>
            <person name="Flipphi M."/>
            <person name="Estrada C.G."/>
            <person name="Geysens S."/>
            <person name="Goldman G."/>
            <person name="de Groot P.W."/>
            <person name="Hansen K."/>
            <person name="Harris S.D."/>
            <person name="Heinekamp T."/>
            <person name="Helmstaedt K."/>
            <person name="Henrissat B."/>
            <person name="Hofmann G."/>
            <person name="Homan T."/>
            <person name="Horio T."/>
            <person name="Horiuchi H."/>
            <person name="James S."/>
            <person name="Jones M."/>
            <person name="Karaffa L."/>
            <person name="Karanyi Z."/>
            <person name="Kato M."/>
            <person name="Keller N."/>
            <person name="Kelly D.E."/>
            <person name="Kiel J.A."/>
            <person name="Kim J.M."/>
            <person name="van der Klei I.J."/>
            <person name="Klis F.M."/>
            <person name="Kovalchuk A."/>
            <person name="Krasevec N."/>
            <person name="Kubicek C.P."/>
            <person name="Liu B."/>
            <person name="Maccabe A."/>
            <person name="Meyer V."/>
            <person name="Mirabito P."/>
            <person name="Miskei M."/>
            <person name="Mos M."/>
            <person name="Mullins J."/>
            <person name="Nelson D.R."/>
            <person name="Nielsen J."/>
            <person name="Oakley B.R."/>
            <person name="Osmani S.A."/>
            <person name="Pakula T."/>
            <person name="Paszewski A."/>
            <person name="Paulsen I."/>
            <person name="Pilsyk S."/>
            <person name="Pocsi I."/>
            <person name="Punt P.J."/>
            <person name="Ram A.F."/>
            <person name="Ren Q."/>
            <person name="Robellet X."/>
            <person name="Robson G."/>
            <person name="Seiboth B."/>
            <person name="van Solingen P."/>
            <person name="Specht T."/>
            <person name="Sun J."/>
            <person name="Taheri-Talesh N."/>
            <person name="Takeshita N."/>
            <person name="Ussery D."/>
            <person name="vanKuyk P.A."/>
            <person name="Visser H."/>
            <person name="van de Vondervoort P.J."/>
            <person name="de Vries R.P."/>
            <person name="Walton J."/>
            <person name="Xiang X."/>
            <person name="Xiong Y."/>
            <person name="Zeng A.P."/>
            <person name="Brandt B.W."/>
            <person name="Cornell M.J."/>
            <person name="van den Hondel C.A."/>
            <person name="Visser J."/>
            <person name="Oliver S.G."/>
            <person name="Turner G."/>
        </authorList>
    </citation>
    <scope>GENOME REANNOTATION</scope>
    <source>
        <strain evidence="10">FGSC A4 / ATCC 38163 / CBS 112.46 / NRRL 194 / M139</strain>
    </source>
</reference>
<feature type="transmembrane region" description="Helical" evidence="7">
    <location>
        <begin position="337"/>
        <end position="356"/>
    </location>
</feature>
<evidence type="ECO:0000259" key="8">
    <source>
        <dbReference type="PROSITE" id="PS50850"/>
    </source>
</evidence>
<dbReference type="PROSITE" id="PS50850">
    <property type="entry name" value="MFS"/>
    <property type="match status" value="1"/>
</dbReference>
<evidence type="ECO:0000256" key="1">
    <source>
        <dbReference type="ARBA" id="ARBA00004141"/>
    </source>
</evidence>
<feature type="region of interest" description="Disordered" evidence="6">
    <location>
        <begin position="495"/>
        <end position="530"/>
    </location>
</feature>
<keyword evidence="3 7" id="KW-0812">Transmembrane</keyword>
<protein>
    <submittedName>
        <fullName evidence="9">MFS transporter, putative (AFU_orthologue AFUA_1G03730)</fullName>
    </submittedName>
</protein>
<keyword evidence="4 7" id="KW-1133">Transmembrane helix</keyword>
<proteinExistence type="predicted"/>
<keyword evidence="2" id="KW-0813">Transport</keyword>
<evidence type="ECO:0000256" key="4">
    <source>
        <dbReference type="ARBA" id="ARBA00022989"/>
    </source>
</evidence>
<evidence type="ECO:0000313" key="9">
    <source>
        <dbReference type="EMBL" id="CBF74873.1"/>
    </source>
</evidence>
<organism evidence="9 10">
    <name type="scientific">Emericella nidulans (strain FGSC A4 / ATCC 38163 / CBS 112.46 / NRRL 194 / M139)</name>
    <name type="common">Aspergillus nidulans</name>
    <dbReference type="NCBI Taxonomy" id="227321"/>
    <lineage>
        <taxon>Eukaryota</taxon>
        <taxon>Fungi</taxon>
        <taxon>Dikarya</taxon>
        <taxon>Ascomycota</taxon>
        <taxon>Pezizomycotina</taxon>
        <taxon>Eurotiomycetes</taxon>
        <taxon>Eurotiomycetidae</taxon>
        <taxon>Eurotiales</taxon>
        <taxon>Aspergillaceae</taxon>
        <taxon>Aspergillus</taxon>
        <taxon>Aspergillus subgen. Nidulantes</taxon>
    </lineage>
</organism>
<dbReference type="GO" id="GO:0022857">
    <property type="term" value="F:transmembrane transporter activity"/>
    <property type="evidence" value="ECO:0007669"/>
    <property type="project" value="InterPro"/>
</dbReference>
<gene>
    <name evidence="9" type="ORF">ANIA_04019</name>
</gene>
<keyword evidence="5 7" id="KW-0472">Membrane</keyword>
<accession>C8V5P7</accession>
<dbReference type="GO" id="GO:0016020">
    <property type="term" value="C:membrane"/>
    <property type="evidence" value="ECO:0007669"/>
    <property type="project" value="UniProtKB-SubCell"/>
</dbReference>
<evidence type="ECO:0000256" key="7">
    <source>
        <dbReference type="SAM" id="Phobius"/>
    </source>
</evidence>
<dbReference type="InterPro" id="IPR036259">
    <property type="entry name" value="MFS_trans_sf"/>
</dbReference>
<feature type="transmembrane region" description="Helical" evidence="7">
    <location>
        <begin position="427"/>
        <end position="447"/>
    </location>
</feature>
<dbReference type="Pfam" id="PF07690">
    <property type="entry name" value="MFS_1"/>
    <property type="match status" value="1"/>
</dbReference>
<dbReference type="EMBL" id="BN001302">
    <property type="protein sequence ID" value="CBF74873.1"/>
    <property type="molecule type" value="Genomic_DNA"/>
</dbReference>
<evidence type="ECO:0000256" key="5">
    <source>
        <dbReference type="ARBA" id="ARBA00023136"/>
    </source>
</evidence>
<feature type="compositionally biased region" description="Polar residues" evidence="6">
    <location>
        <begin position="519"/>
        <end position="530"/>
    </location>
</feature>
<dbReference type="KEGG" id="ani:ANIA_04019"/>
<dbReference type="PANTHER" id="PTHR23504">
    <property type="entry name" value="MAJOR FACILITATOR SUPERFAMILY DOMAIN-CONTAINING PROTEIN 10"/>
    <property type="match status" value="1"/>
</dbReference>
<feature type="domain" description="Major facilitator superfamily (MFS) profile" evidence="8">
    <location>
        <begin position="12"/>
        <end position="491"/>
    </location>
</feature>
<name>C8V5P7_EMENI</name>
<dbReference type="OMA" id="PWKELQP"/>
<evidence type="ECO:0000256" key="6">
    <source>
        <dbReference type="SAM" id="MobiDB-lite"/>
    </source>
</evidence>
<dbReference type="OrthoDB" id="10262656at2759"/>
<feature type="transmembrane region" description="Helical" evidence="7">
    <location>
        <begin position="395"/>
        <end position="420"/>
    </location>
</feature>
<dbReference type="InParanoid" id="C8V5P7"/>
<dbReference type="AlphaFoldDB" id="C8V5P7"/>
<evidence type="ECO:0000256" key="2">
    <source>
        <dbReference type="ARBA" id="ARBA00022448"/>
    </source>
</evidence>
<evidence type="ECO:0000256" key="3">
    <source>
        <dbReference type="ARBA" id="ARBA00022692"/>
    </source>
</evidence>
<dbReference type="CDD" id="cd17330">
    <property type="entry name" value="MFS_SLC46_TetA_like"/>
    <property type="match status" value="1"/>
</dbReference>
<comment type="subcellular location">
    <subcellularLocation>
        <location evidence="1">Membrane</location>
        <topology evidence="1">Multi-pass membrane protein</topology>
    </subcellularLocation>
</comment>
<dbReference type="FunCoup" id="C8V5P7">
    <property type="interactions" value="71"/>
</dbReference>
<dbReference type="VEuPathDB" id="FungiDB:AN4019"/>
<evidence type="ECO:0000313" key="10">
    <source>
        <dbReference type="Proteomes" id="UP000000560"/>
    </source>
</evidence>
<feature type="transmembrane region" description="Helical" evidence="7">
    <location>
        <begin position="467"/>
        <end position="487"/>
    </location>
</feature>
<dbReference type="InterPro" id="IPR011701">
    <property type="entry name" value="MFS"/>
</dbReference>
<feature type="transmembrane region" description="Helical" evidence="7">
    <location>
        <begin position="280"/>
        <end position="304"/>
    </location>
</feature>
<dbReference type="Proteomes" id="UP000000560">
    <property type="component" value="Chromosome II"/>
</dbReference>
<feature type="transmembrane region" description="Helical" evidence="7">
    <location>
        <begin position="105"/>
        <end position="123"/>
    </location>
</feature>
<keyword evidence="10" id="KW-1185">Reference proteome</keyword>
<dbReference type="PANTHER" id="PTHR23504:SF8">
    <property type="entry name" value="TRANSPORTER, PUTATIVE (AFU_ORTHOLOGUE AFUA_1G03730)-RELATED"/>
    <property type="match status" value="1"/>
</dbReference>
<sequence>MHASTPKLPVRQLLILSICRFAEPIAVTSYLPYLPEMIESVGVPQSEVAKWAGLTSAISSFSQAAMAVYWGTASDRFGRKPIILLGLTATMVLSLAFGLSKSLPMLITCRGMIGFMNGNVGIIRTMVAEMVQDKELQPRAFSIMPMVWTIGSIFGPSFGGSLARPTEKYPEIFGHSWFFKEYPFVLPNMVAGFFFIIGISTGFLFLHETLHTKQGYRDSGLVLGQMLTGLCTGNCRKVTKRLEDDETTPLLGERLPASKHQIKAEVKKHSWREVLNPQSVLILLAYTLMSVHTMAFESVLPVFLHTPVQHLQDNPDVQLPFKFVGGFGMVPSDSQRIGFFYTITGCIGIVMQFYVFPFCAKRFGVLNCVKASAAVFPIIYLLTPYIALVPESLRSISICLLILSKLTASIFNFPGITILLTNSAGSLSILGTLNGVATSMSAVGRAAGPAMLGPIFSLGLRAGFIILPWWFLCAISALAATPILWIVERDEFQDQDMGQSESSDESETEAERGTVHPAKSQTRTESNHGT</sequence>
<dbReference type="InterPro" id="IPR020846">
    <property type="entry name" value="MFS_dom"/>
</dbReference>
<dbReference type="HOGENOM" id="CLU_001265_54_5_1"/>
<dbReference type="RefSeq" id="XP_661623.2">
    <property type="nucleotide sequence ID" value="XM_656531.2"/>
</dbReference>
<feature type="transmembrane region" description="Helical" evidence="7">
    <location>
        <begin position="82"/>
        <end position="99"/>
    </location>
</feature>
<dbReference type="Gene3D" id="1.20.1250.20">
    <property type="entry name" value="MFS general substrate transporter like domains"/>
    <property type="match status" value="1"/>
</dbReference>
<dbReference type="GeneID" id="2873441"/>
<feature type="transmembrane region" description="Helical" evidence="7">
    <location>
        <begin position="184"/>
        <end position="206"/>
    </location>
</feature>
<dbReference type="SUPFAM" id="SSF103473">
    <property type="entry name" value="MFS general substrate transporter"/>
    <property type="match status" value="1"/>
</dbReference>
<dbReference type="eggNOG" id="KOG2615">
    <property type="taxonomic scope" value="Eukaryota"/>
</dbReference>